<evidence type="ECO:0000313" key="2">
    <source>
        <dbReference type="Proteomes" id="UP001144096"/>
    </source>
</evidence>
<dbReference type="AlphaFoldDB" id="A0A9X2N6P4"/>
<protein>
    <submittedName>
        <fullName evidence="1">Uncharacterized protein</fullName>
    </submittedName>
</protein>
<dbReference type="EMBL" id="JAMXQV010000001">
    <property type="protein sequence ID" value="MCR6481638.1"/>
    <property type="molecule type" value="Genomic_DNA"/>
</dbReference>
<evidence type="ECO:0000313" key="1">
    <source>
        <dbReference type="EMBL" id="MCR6481638.1"/>
    </source>
</evidence>
<reference evidence="1" key="1">
    <citation type="submission" date="2022-06" db="EMBL/GenBank/DDBJ databases">
        <title>Amycolatopsis iheyaensis sp. nov., a new species of the genus Amycolatopsis isolated from soil in Iheya island, Japan.</title>
        <authorList>
            <person name="Ngamcharungchit C."/>
            <person name="Kanto H."/>
            <person name="Take A."/>
            <person name="Intra B."/>
            <person name="Matsumoto A."/>
            <person name="Panbangred W."/>
            <person name="Inahashi Y."/>
        </authorList>
    </citation>
    <scope>NUCLEOTIDE SEQUENCE</scope>
    <source>
        <strain evidence="1">OK19-0408</strain>
    </source>
</reference>
<name>A0A9X2N6P4_9PSEU</name>
<sequence>MWLVECPSFWDQGLVRPLVTESGTVVLRCDSCAAVWPTLADFEEMEWVEPDEPDWLVGAGVHVRPGTFRWASRSDVEAAGLGSLKWRALP</sequence>
<dbReference type="Proteomes" id="UP001144096">
    <property type="component" value="Unassembled WGS sequence"/>
</dbReference>
<dbReference type="RefSeq" id="WP_257918266.1">
    <property type="nucleotide sequence ID" value="NZ_JAMXQV010000001.1"/>
</dbReference>
<comment type="caution">
    <text evidence="1">The sequence shown here is derived from an EMBL/GenBank/DDBJ whole genome shotgun (WGS) entry which is preliminary data.</text>
</comment>
<organism evidence="1 2">
    <name type="scientific">Amycolatopsis iheyensis</name>
    <dbReference type="NCBI Taxonomy" id="2945988"/>
    <lineage>
        <taxon>Bacteria</taxon>
        <taxon>Bacillati</taxon>
        <taxon>Actinomycetota</taxon>
        <taxon>Actinomycetes</taxon>
        <taxon>Pseudonocardiales</taxon>
        <taxon>Pseudonocardiaceae</taxon>
        <taxon>Amycolatopsis</taxon>
    </lineage>
</organism>
<proteinExistence type="predicted"/>
<accession>A0A9X2N6P4</accession>
<keyword evidence="2" id="KW-1185">Reference proteome</keyword>
<gene>
    <name evidence="1" type="ORF">M8542_02300</name>
</gene>